<dbReference type="Proteomes" id="UP000244989">
    <property type="component" value="Unassembled WGS sequence"/>
</dbReference>
<sequence>MRIALFSTCIGDALFPDASKATALILSRLGHEVVYPEGQTCCGQMHINSGYQKQAAGIVETYVDAFSDPSIDAVVAPSGSCVTSVRNHQEHVVKRYGTPALVDGCRTTAQKTYELSEFLVDVEGTTELGAYFPHRVTYHPSCHGKRMLKVGERPYQLLRNVEGMELVELGNAEECCGFGGTFAIKNADVSSAMAADKARHIADTNAEYVTGGDSSCLMNIAGVLSRQHYGVRAVHMAEILASTKDQPWTPSQAAYRKEAFL</sequence>
<name>A0A2U1T9D7_9CORY</name>
<feature type="domain" description="Cysteine-rich" evidence="1">
    <location>
        <begin position="3"/>
        <end position="85"/>
    </location>
</feature>
<evidence type="ECO:0000313" key="2">
    <source>
        <dbReference type="EMBL" id="PWC02634.1"/>
    </source>
</evidence>
<accession>A0A2U1T9D7</accession>
<dbReference type="KEGG" id="cyz:C3B44_06955"/>
<dbReference type="Pfam" id="PF02754">
    <property type="entry name" value="CCG"/>
    <property type="match status" value="2"/>
</dbReference>
<reference evidence="3" key="1">
    <citation type="submission" date="2018-04" db="EMBL/GenBank/DDBJ databases">
        <authorList>
            <person name="Liu S."/>
            <person name="Wang Z."/>
            <person name="Li J."/>
        </authorList>
    </citation>
    <scope>NUCLEOTIDE SEQUENCE [LARGE SCALE GENOMIC DNA]</scope>
    <source>
        <strain evidence="3">2189</strain>
    </source>
</reference>
<dbReference type="GO" id="GO:0005829">
    <property type="term" value="C:cytosol"/>
    <property type="evidence" value="ECO:0007669"/>
    <property type="project" value="TreeGrafter"/>
</dbReference>
<evidence type="ECO:0000313" key="3">
    <source>
        <dbReference type="Proteomes" id="UP000244989"/>
    </source>
</evidence>
<organism evidence="2 3">
    <name type="scientific">Corynebacterium yudongzhengii</name>
    <dbReference type="NCBI Taxonomy" id="2080740"/>
    <lineage>
        <taxon>Bacteria</taxon>
        <taxon>Bacillati</taxon>
        <taxon>Actinomycetota</taxon>
        <taxon>Actinomycetes</taxon>
        <taxon>Mycobacteriales</taxon>
        <taxon>Corynebacteriaceae</taxon>
        <taxon>Corynebacterium</taxon>
    </lineage>
</organism>
<comment type="caution">
    <text evidence="2">The sequence shown here is derived from an EMBL/GenBank/DDBJ whole genome shotgun (WGS) entry which is preliminary data.</text>
</comment>
<dbReference type="PANTHER" id="PTHR30296">
    <property type="entry name" value="UNCHARACTERIZED PROTEIN YKGE"/>
    <property type="match status" value="1"/>
</dbReference>
<gene>
    <name evidence="2" type="ORF">DF222_01425</name>
</gene>
<dbReference type="AlphaFoldDB" id="A0A2U1T9D7"/>
<dbReference type="PANTHER" id="PTHR30296:SF0">
    <property type="entry name" value="LACTATE UTILIZATION PROTEIN A"/>
    <property type="match status" value="1"/>
</dbReference>
<feature type="domain" description="Cysteine-rich" evidence="1">
    <location>
        <begin position="136"/>
        <end position="220"/>
    </location>
</feature>
<dbReference type="EMBL" id="QEEZ01000002">
    <property type="protein sequence ID" value="PWC02634.1"/>
    <property type="molecule type" value="Genomic_DNA"/>
</dbReference>
<dbReference type="OrthoDB" id="9770306at2"/>
<evidence type="ECO:0000259" key="1">
    <source>
        <dbReference type="Pfam" id="PF02754"/>
    </source>
</evidence>
<dbReference type="GO" id="GO:0016491">
    <property type="term" value="F:oxidoreductase activity"/>
    <property type="evidence" value="ECO:0007669"/>
    <property type="project" value="UniProtKB-ARBA"/>
</dbReference>
<proteinExistence type="predicted"/>
<protein>
    <submittedName>
        <fullName evidence="2">(Fe-S)-binding protein</fullName>
    </submittedName>
</protein>
<keyword evidence="3" id="KW-1185">Reference proteome</keyword>
<dbReference type="InterPro" id="IPR004017">
    <property type="entry name" value="Cys_rich_dom"/>
</dbReference>
<dbReference type="RefSeq" id="WP_108431745.1">
    <property type="nucleotide sequence ID" value="NZ_CP026947.1"/>
</dbReference>